<evidence type="ECO:0000313" key="1">
    <source>
        <dbReference type="EMBL" id="MFB9104731.1"/>
    </source>
</evidence>
<reference evidence="1 2" key="1">
    <citation type="submission" date="2024-09" db="EMBL/GenBank/DDBJ databases">
        <authorList>
            <person name="Sun Q."/>
            <person name="Mori K."/>
        </authorList>
    </citation>
    <scope>NUCLEOTIDE SEQUENCE [LARGE SCALE GENOMIC DNA]</scope>
    <source>
        <strain evidence="1 2">CECT 8300</strain>
    </source>
</reference>
<dbReference type="RefSeq" id="WP_290273432.1">
    <property type="nucleotide sequence ID" value="NZ_JAUFQP010000013.1"/>
</dbReference>
<accession>A0ABV5GZ30</accession>
<dbReference type="EMBL" id="JBHMFA010000005">
    <property type="protein sequence ID" value="MFB9104731.1"/>
    <property type="molecule type" value="Genomic_DNA"/>
</dbReference>
<dbReference type="Proteomes" id="UP001589590">
    <property type="component" value="Unassembled WGS sequence"/>
</dbReference>
<dbReference type="Gene3D" id="3.90.930.1">
    <property type="match status" value="1"/>
</dbReference>
<protein>
    <submittedName>
        <fullName evidence="1">Toxin-antitoxin system YwqK family antitoxin</fullName>
    </submittedName>
</protein>
<gene>
    <name evidence="1" type="ORF">ACFFU1_07465</name>
</gene>
<sequence length="194" mass="22396">MKFLTLILLLIFSCSCKEQTGEVGLNKTIPESYVLKSEATQINGVCYMNDSKYSGYLYQLEQKTADTILVESYYEGLQEGVSKKWYTGNRLKEIRYYSEGMKNGQQVAFWENGNKRFEYTAQNDGYEGELKEWNETGFLLHLANYKNGQEEGTQKMWYDNGKIRANYVIVEGKRFGLLGTKNCVNVSDSIFFNN</sequence>
<dbReference type="PROSITE" id="PS51257">
    <property type="entry name" value="PROKAR_LIPOPROTEIN"/>
    <property type="match status" value="1"/>
</dbReference>
<evidence type="ECO:0000313" key="2">
    <source>
        <dbReference type="Proteomes" id="UP001589590"/>
    </source>
</evidence>
<dbReference type="SUPFAM" id="SSF82185">
    <property type="entry name" value="Histone H3 K4-specific methyltransferase SET7/9 N-terminal domain"/>
    <property type="match status" value="1"/>
</dbReference>
<organism evidence="1 2">
    <name type="scientific">Algibacter miyuki</name>
    <dbReference type="NCBI Taxonomy" id="1306933"/>
    <lineage>
        <taxon>Bacteria</taxon>
        <taxon>Pseudomonadati</taxon>
        <taxon>Bacteroidota</taxon>
        <taxon>Flavobacteriia</taxon>
        <taxon>Flavobacteriales</taxon>
        <taxon>Flavobacteriaceae</taxon>
        <taxon>Algibacter</taxon>
    </lineage>
</organism>
<name>A0ABV5GZ30_9FLAO</name>
<keyword evidence="2" id="KW-1185">Reference proteome</keyword>
<proteinExistence type="predicted"/>
<comment type="caution">
    <text evidence="1">The sequence shown here is derived from an EMBL/GenBank/DDBJ whole genome shotgun (WGS) entry which is preliminary data.</text>
</comment>